<evidence type="ECO:0000256" key="1">
    <source>
        <dbReference type="ARBA" id="ARBA00022723"/>
    </source>
</evidence>
<dbReference type="EC" id="1.1.1.262" evidence="4"/>
<keyword evidence="2 4" id="KW-0560">Oxidoreductase</keyword>
<sequence length="91" mass="9356">MRCSGDCRSPSCAPAHGTAFDIVGKGIANTGSIQKAIDLAVRIGGRSDERVSLSVSLKGARREASGCCPSPAPFLVPSCGPTWQPPGSSRR</sequence>
<accession>A0ABW2E5B3</accession>
<organism evidence="4 5">
    <name type="scientific">Streptomyces viridiviolaceus</name>
    <dbReference type="NCBI Taxonomy" id="68282"/>
    <lineage>
        <taxon>Bacteria</taxon>
        <taxon>Bacillati</taxon>
        <taxon>Actinomycetota</taxon>
        <taxon>Actinomycetes</taxon>
        <taxon>Kitasatosporales</taxon>
        <taxon>Streptomycetaceae</taxon>
        <taxon>Streptomyces</taxon>
    </lineage>
</organism>
<dbReference type="Pfam" id="PF04166">
    <property type="entry name" value="PdxA"/>
    <property type="match status" value="1"/>
</dbReference>
<dbReference type="GO" id="GO:0050570">
    <property type="term" value="F:4-hydroxythreonine-4-phosphate dehydrogenase activity"/>
    <property type="evidence" value="ECO:0007669"/>
    <property type="project" value="UniProtKB-EC"/>
</dbReference>
<evidence type="ECO:0000313" key="5">
    <source>
        <dbReference type="Proteomes" id="UP001596409"/>
    </source>
</evidence>
<keyword evidence="3" id="KW-0520">NAD</keyword>
<proteinExistence type="predicted"/>
<comment type="caution">
    <text evidence="4">The sequence shown here is derived from an EMBL/GenBank/DDBJ whole genome shotgun (WGS) entry which is preliminary data.</text>
</comment>
<dbReference type="Proteomes" id="UP001596409">
    <property type="component" value="Unassembled WGS sequence"/>
</dbReference>
<dbReference type="Gene3D" id="3.40.718.10">
    <property type="entry name" value="Isopropylmalate Dehydrogenase"/>
    <property type="match status" value="1"/>
</dbReference>
<evidence type="ECO:0000256" key="3">
    <source>
        <dbReference type="ARBA" id="ARBA00023027"/>
    </source>
</evidence>
<keyword evidence="5" id="KW-1185">Reference proteome</keyword>
<evidence type="ECO:0000256" key="2">
    <source>
        <dbReference type="ARBA" id="ARBA00023002"/>
    </source>
</evidence>
<dbReference type="InterPro" id="IPR005255">
    <property type="entry name" value="PdxA_fam"/>
</dbReference>
<dbReference type="EMBL" id="JBHSYM010000061">
    <property type="protein sequence ID" value="MFC7015355.1"/>
    <property type="molecule type" value="Genomic_DNA"/>
</dbReference>
<gene>
    <name evidence="4" type="ORF">ACFQMH_27320</name>
</gene>
<reference evidence="5" key="1">
    <citation type="journal article" date="2019" name="Int. J. Syst. Evol. Microbiol.">
        <title>The Global Catalogue of Microorganisms (GCM) 10K type strain sequencing project: providing services to taxonomists for standard genome sequencing and annotation.</title>
        <authorList>
            <consortium name="The Broad Institute Genomics Platform"/>
            <consortium name="The Broad Institute Genome Sequencing Center for Infectious Disease"/>
            <person name="Wu L."/>
            <person name="Ma J."/>
        </authorList>
    </citation>
    <scope>NUCLEOTIDE SEQUENCE [LARGE SCALE GENOMIC DNA]</scope>
    <source>
        <strain evidence="5">JCM 4855</strain>
    </source>
</reference>
<protein>
    <submittedName>
        <fullName evidence="4">4-hydroxythreonine-4-phosphate dehydrogenase PdxA</fullName>
        <ecNumber evidence="4">1.1.1.262</ecNumber>
    </submittedName>
</protein>
<evidence type="ECO:0000313" key="4">
    <source>
        <dbReference type="EMBL" id="MFC7015355.1"/>
    </source>
</evidence>
<dbReference type="RefSeq" id="WP_373303448.1">
    <property type="nucleotide sequence ID" value="NZ_BMWA01000033.1"/>
</dbReference>
<dbReference type="SUPFAM" id="SSF53659">
    <property type="entry name" value="Isocitrate/Isopropylmalate dehydrogenase-like"/>
    <property type="match status" value="1"/>
</dbReference>
<name>A0ABW2E5B3_9ACTN</name>
<keyword evidence="1" id="KW-0479">Metal-binding</keyword>